<dbReference type="GO" id="GO:0016887">
    <property type="term" value="F:ATP hydrolysis activity"/>
    <property type="evidence" value="ECO:0007669"/>
    <property type="project" value="InterPro"/>
</dbReference>
<keyword evidence="2" id="KW-0813">Transport</keyword>
<evidence type="ECO:0000256" key="2">
    <source>
        <dbReference type="ARBA" id="ARBA00022448"/>
    </source>
</evidence>
<dbReference type="InterPro" id="IPR052156">
    <property type="entry name" value="BCAA_Transport_ATP-bd_LivF"/>
</dbReference>
<sequence>MSDLLVIENLVSGYRDAVVINGLSLSLEAGQALALLGRNGTGKTTLIDSIMGLTRHVSGRISFNGEDITRFAPERRAAAGIGWVPQERNIFRSLTVEENLTAVQRGSAWTVERVYAMFPRLGERKRNLGNQLSGGEQQMLAVARALMLDPKLLLLDEPLEGLAPIIVDELLAAIARLIREEKLTVILVEQKARKILPVTDRAVILDRGAIVHAATSAELLADEAAMAAHLSVAERPARPRRSTNPVPPDATGHNAP</sequence>
<name>A0A370L1K5_9HYPH</name>
<evidence type="ECO:0000256" key="6">
    <source>
        <dbReference type="SAM" id="MobiDB-lite"/>
    </source>
</evidence>
<dbReference type="Gene3D" id="3.40.50.300">
    <property type="entry name" value="P-loop containing nucleotide triphosphate hydrolases"/>
    <property type="match status" value="1"/>
</dbReference>
<evidence type="ECO:0000313" key="8">
    <source>
        <dbReference type="EMBL" id="RDJ21449.1"/>
    </source>
</evidence>
<evidence type="ECO:0000256" key="4">
    <source>
        <dbReference type="ARBA" id="ARBA00022840"/>
    </source>
</evidence>
<evidence type="ECO:0000313" key="9">
    <source>
        <dbReference type="Proteomes" id="UP000255207"/>
    </source>
</evidence>
<keyword evidence="4 8" id="KW-0067">ATP-binding</keyword>
<keyword evidence="9" id="KW-1185">Reference proteome</keyword>
<dbReference type="EMBL" id="QQTP01000012">
    <property type="protein sequence ID" value="RDJ21449.1"/>
    <property type="molecule type" value="Genomic_DNA"/>
</dbReference>
<keyword evidence="3" id="KW-0547">Nucleotide-binding</keyword>
<dbReference type="SMART" id="SM00382">
    <property type="entry name" value="AAA"/>
    <property type="match status" value="1"/>
</dbReference>
<evidence type="ECO:0000256" key="5">
    <source>
        <dbReference type="ARBA" id="ARBA00022970"/>
    </source>
</evidence>
<dbReference type="Proteomes" id="UP000255207">
    <property type="component" value="Unassembled WGS sequence"/>
</dbReference>
<feature type="region of interest" description="Disordered" evidence="6">
    <location>
        <begin position="233"/>
        <end position="256"/>
    </location>
</feature>
<dbReference type="SUPFAM" id="SSF52540">
    <property type="entry name" value="P-loop containing nucleoside triphosphate hydrolases"/>
    <property type="match status" value="1"/>
</dbReference>
<protein>
    <submittedName>
        <fullName evidence="8">ABC transporter ATP-binding protein</fullName>
    </submittedName>
</protein>
<evidence type="ECO:0000256" key="3">
    <source>
        <dbReference type="ARBA" id="ARBA00022741"/>
    </source>
</evidence>
<dbReference type="InterPro" id="IPR003439">
    <property type="entry name" value="ABC_transporter-like_ATP-bd"/>
</dbReference>
<comment type="caution">
    <text evidence="8">The sequence shown here is derived from an EMBL/GenBank/DDBJ whole genome shotgun (WGS) entry which is preliminary data.</text>
</comment>
<dbReference type="PROSITE" id="PS50893">
    <property type="entry name" value="ABC_TRANSPORTER_2"/>
    <property type="match status" value="1"/>
</dbReference>
<dbReference type="GO" id="GO:0015807">
    <property type="term" value="P:L-amino acid transport"/>
    <property type="evidence" value="ECO:0007669"/>
    <property type="project" value="TreeGrafter"/>
</dbReference>
<dbReference type="CDD" id="cd03224">
    <property type="entry name" value="ABC_TM1139_LivF_branched"/>
    <property type="match status" value="1"/>
</dbReference>
<dbReference type="GO" id="GO:0005524">
    <property type="term" value="F:ATP binding"/>
    <property type="evidence" value="ECO:0007669"/>
    <property type="project" value="UniProtKB-KW"/>
</dbReference>
<feature type="domain" description="ABC transporter" evidence="7">
    <location>
        <begin position="5"/>
        <end position="232"/>
    </location>
</feature>
<keyword evidence="5" id="KW-0029">Amino-acid transport</keyword>
<evidence type="ECO:0000259" key="7">
    <source>
        <dbReference type="PROSITE" id="PS50893"/>
    </source>
</evidence>
<evidence type="ECO:0000256" key="1">
    <source>
        <dbReference type="ARBA" id="ARBA00005417"/>
    </source>
</evidence>
<comment type="similarity">
    <text evidence="1">Belongs to the ABC transporter superfamily.</text>
</comment>
<dbReference type="AlphaFoldDB" id="A0A370L1K5"/>
<dbReference type="OrthoDB" id="9776369at2"/>
<dbReference type="InterPro" id="IPR027417">
    <property type="entry name" value="P-loop_NTPase"/>
</dbReference>
<dbReference type="InterPro" id="IPR003593">
    <property type="entry name" value="AAA+_ATPase"/>
</dbReference>
<dbReference type="GO" id="GO:0015658">
    <property type="term" value="F:branched-chain amino acid transmembrane transporter activity"/>
    <property type="evidence" value="ECO:0007669"/>
    <property type="project" value="TreeGrafter"/>
</dbReference>
<dbReference type="PROSITE" id="PS00211">
    <property type="entry name" value="ABC_TRANSPORTER_1"/>
    <property type="match status" value="1"/>
</dbReference>
<accession>A0A370L1K5</accession>
<dbReference type="Pfam" id="PF00005">
    <property type="entry name" value="ABC_tran"/>
    <property type="match status" value="1"/>
</dbReference>
<reference evidence="9" key="1">
    <citation type="submission" date="2018-07" db="EMBL/GenBank/DDBJ databases">
        <authorList>
            <person name="Safronova V.I."/>
            <person name="Chirak E.R."/>
            <person name="Sazanova A.L."/>
        </authorList>
    </citation>
    <scope>NUCLEOTIDE SEQUENCE [LARGE SCALE GENOMIC DNA]</scope>
    <source>
        <strain evidence="9">RCAM04685</strain>
    </source>
</reference>
<dbReference type="PANTHER" id="PTHR43820">
    <property type="entry name" value="HIGH-AFFINITY BRANCHED-CHAIN AMINO ACID TRANSPORT ATP-BINDING PROTEIN LIVF"/>
    <property type="match status" value="1"/>
</dbReference>
<dbReference type="RefSeq" id="WP_114831197.1">
    <property type="nucleotide sequence ID" value="NZ_QQTO01000033.1"/>
</dbReference>
<proteinExistence type="inferred from homology"/>
<dbReference type="PANTHER" id="PTHR43820:SF2">
    <property type="entry name" value="ABC TRANSPORTER ATP-BINDING PROTEIN"/>
    <property type="match status" value="1"/>
</dbReference>
<gene>
    <name evidence="8" type="ORF">DWE98_20665</name>
</gene>
<dbReference type="InterPro" id="IPR017871">
    <property type="entry name" value="ABC_transporter-like_CS"/>
</dbReference>
<organism evidence="8 9">
    <name type="scientific">Bosea caraganae</name>
    <dbReference type="NCBI Taxonomy" id="2763117"/>
    <lineage>
        <taxon>Bacteria</taxon>
        <taxon>Pseudomonadati</taxon>
        <taxon>Pseudomonadota</taxon>
        <taxon>Alphaproteobacteria</taxon>
        <taxon>Hyphomicrobiales</taxon>
        <taxon>Boseaceae</taxon>
        <taxon>Bosea</taxon>
    </lineage>
</organism>